<evidence type="ECO:0008006" key="4">
    <source>
        <dbReference type="Google" id="ProtNLM"/>
    </source>
</evidence>
<evidence type="ECO:0000256" key="1">
    <source>
        <dbReference type="SAM" id="MobiDB-lite"/>
    </source>
</evidence>
<proteinExistence type="predicted"/>
<reference evidence="2 3" key="1">
    <citation type="submission" date="2022-06" db="EMBL/GenBank/DDBJ databases">
        <title>Sequencing the genomes of 1000 actinobacteria strains.</title>
        <authorList>
            <person name="Klenk H.-P."/>
        </authorList>
    </citation>
    <scope>NUCLEOTIDE SEQUENCE [LARGE SCALE GENOMIC DNA]</scope>
    <source>
        <strain evidence="2 3">DSM 41656</strain>
    </source>
</reference>
<name>A0ABT1J8X0_9ACTN</name>
<feature type="compositionally biased region" description="Basic and acidic residues" evidence="1">
    <location>
        <begin position="283"/>
        <end position="292"/>
    </location>
</feature>
<comment type="caution">
    <text evidence="2">The sequence shown here is derived from an EMBL/GenBank/DDBJ whole genome shotgun (WGS) entry which is preliminary data.</text>
</comment>
<sequence length="360" mass="39506">RSGKPGNGEWRQTVQAIKDEQAEEQKRQAVRDELRAAGVAVIDVPYRWWHTDARPLSHLLTSLGKPLTVEIHTQVCPSHGAAVDPDTLEVTHVCTNWHAEGHRLTEEHAAELEEMGKTPVDPEAEKAKAKARREGNTAWRSARTVRQEVLRAAIAEKNLPEAADELTERTVMGRKTWWFKSVASARTEVAAALLGVPDPNEGRSQWERLEDPFAELIAAGPKTRRRHRMFARVVAAIETYVMADKEWPEPTEDMVTYLRFLEKAFGYTLAECERQVIAAYESKAKQGDKDAGSDSADDAEADDQGDTAEGGAAEESGTGHDAEVEAEAQPAPESAAGEVAEGQEQAEAEQQPTGDTPTEG</sequence>
<feature type="region of interest" description="Disordered" evidence="1">
    <location>
        <begin position="283"/>
        <end position="360"/>
    </location>
</feature>
<organism evidence="2 3">
    <name type="scientific">Kitasatospora paracochleata</name>
    <dbReference type="NCBI Taxonomy" id="58354"/>
    <lineage>
        <taxon>Bacteria</taxon>
        <taxon>Bacillati</taxon>
        <taxon>Actinomycetota</taxon>
        <taxon>Actinomycetes</taxon>
        <taxon>Kitasatosporales</taxon>
        <taxon>Streptomycetaceae</taxon>
        <taxon>Kitasatospora</taxon>
    </lineage>
</organism>
<evidence type="ECO:0000313" key="3">
    <source>
        <dbReference type="Proteomes" id="UP001206483"/>
    </source>
</evidence>
<feature type="compositionally biased region" description="Low complexity" evidence="1">
    <location>
        <begin position="307"/>
        <end position="316"/>
    </location>
</feature>
<feature type="non-terminal residue" evidence="2">
    <location>
        <position position="1"/>
    </location>
</feature>
<feature type="compositionally biased region" description="Low complexity" evidence="1">
    <location>
        <begin position="327"/>
        <end position="351"/>
    </location>
</feature>
<dbReference type="EMBL" id="JAMZDX010000008">
    <property type="protein sequence ID" value="MCP2313890.1"/>
    <property type="molecule type" value="Genomic_DNA"/>
</dbReference>
<accession>A0ABT1J8X0</accession>
<keyword evidence="3" id="KW-1185">Reference proteome</keyword>
<protein>
    <recommendedName>
        <fullName evidence="4">Chromosome partitioning protein ParB</fullName>
    </recommendedName>
</protein>
<evidence type="ECO:0000313" key="2">
    <source>
        <dbReference type="EMBL" id="MCP2313890.1"/>
    </source>
</evidence>
<feature type="compositionally biased region" description="Acidic residues" evidence="1">
    <location>
        <begin position="295"/>
        <end position="306"/>
    </location>
</feature>
<gene>
    <name evidence="2" type="ORF">FHR36_007089</name>
</gene>
<dbReference type="Proteomes" id="UP001206483">
    <property type="component" value="Unassembled WGS sequence"/>
</dbReference>